<gene>
    <name evidence="1" type="ORF">EDC17_101810</name>
</gene>
<name>A0A4R3VWS0_9SPHI</name>
<dbReference type="EMBL" id="SMBZ01000018">
    <property type="protein sequence ID" value="TCV13996.1"/>
    <property type="molecule type" value="Genomic_DNA"/>
</dbReference>
<dbReference type="Proteomes" id="UP000295197">
    <property type="component" value="Unassembled WGS sequence"/>
</dbReference>
<reference evidence="1 2" key="1">
    <citation type="submission" date="2019-03" db="EMBL/GenBank/DDBJ databases">
        <title>Genomic Encyclopedia of Type Strains, Phase IV (KMG-IV): sequencing the most valuable type-strain genomes for metagenomic binning, comparative biology and taxonomic classification.</title>
        <authorList>
            <person name="Goeker M."/>
        </authorList>
    </citation>
    <scope>NUCLEOTIDE SEQUENCE [LARGE SCALE GENOMIC DNA]</scope>
    <source>
        <strain evidence="1 2">DSM 22362</strain>
    </source>
</reference>
<dbReference type="AlphaFoldDB" id="A0A4R3VWS0"/>
<evidence type="ECO:0000313" key="1">
    <source>
        <dbReference type="EMBL" id="TCV13996.1"/>
    </source>
</evidence>
<dbReference type="SUPFAM" id="SSF52266">
    <property type="entry name" value="SGNH hydrolase"/>
    <property type="match status" value="1"/>
</dbReference>
<organism evidence="1 2">
    <name type="scientific">Sphingobacterium alimentarium</name>
    <dbReference type="NCBI Taxonomy" id="797292"/>
    <lineage>
        <taxon>Bacteria</taxon>
        <taxon>Pseudomonadati</taxon>
        <taxon>Bacteroidota</taxon>
        <taxon>Sphingobacteriia</taxon>
        <taxon>Sphingobacteriales</taxon>
        <taxon>Sphingobacteriaceae</taxon>
        <taxon>Sphingobacterium</taxon>
    </lineage>
</organism>
<proteinExistence type="predicted"/>
<accession>A0A4R3VWS0</accession>
<evidence type="ECO:0000313" key="2">
    <source>
        <dbReference type="Proteomes" id="UP000295197"/>
    </source>
</evidence>
<dbReference type="RefSeq" id="WP_132777571.1">
    <property type="nucleotide sequence ID" value="NZ_SMBZ01000018.1"/>
</dbReference>
<sequence>MYKEPLGRSLPIRVLEVDNAADIETLILGSSHAYYDFDPEYFSSKTFNASHISQSLNYDFEIFKKYQNKLKNLKTVILPISYFSLYGKLEAGSESWRAKNYVIYYGVSTSKSLTDFSEVLSNKFSVNVERLASYYLLNESNVSCSKLGWGTQYKSQNARDLVDTGKKSVKRHTIFGINTREEEKTLKENVHILITMLQWCKEHNIHVYLLTPPAYESYRQDLNEQQLQTTINTTSTICSKFDNCMYENLMNAPNFVAIDYFDADHLSDIGAKKLSLLINEKINKWK</sequence>
<keyword evidence="2" id="KW-1185">Reference proteome</keyword>
<dbReference type="OrthoDB" id="9761723at2"/>
<comment type="caution">
    <text evidence="1">The sequence shown here is derived from an EMBL/GenBank/DDBJ whole genome shotgun (WGS) entry which is preliminary data.</text>
</comment>
<protein>
    <submittedName>
        <fullName evidence="1">Uncharacterized protein</fullName>
    </submittedName>
</protein>